<dbReference type="EMBL" id="JAWRVG010000065">
    <property type="protein sequence ID" value="KAK4062035.1"/>
    <property type="molecule type" value="Genomic_DNA"/>
</dbReference>
<accession>A0AAE1J0U6</accession>
<sequence length="302" mass="32477">MGAGLGFGLKFVQWFIRGIQFCCCAIVLAIYSYFLATLHNHKLPIATSLRAVEGISGAGTLYTLLALLMLCCLAGHTLTAFLAVVLDVCFIGAFIYVAIANKNGAGSCNGVLDTPFGKGQSDSTVQADKGFTTLPSFHTACRLQTACLAVSIIAIIFFALSILMEFALTRHHQKEKRFGPSPQNNYTSGFGKRKGGFFGRIFGSRQVVDGSEEGNMLPQHTQPDQLNTDNNDISNPYNHTDYNSKYETGYGYTGVTGNGNGNSNSNTAYTGAGGYTAPHTTAGYGQPVNYRYEDGIYDSAQH</sequence>
<protein>
    <recommendedName>
        <fullName evidence="5">MARVEL domain-containing protein</fullName>
    </recommendedName>
</protein>
<keyword evidence="2" id="KW-0812">Transmembrane</keyword>
<dbReference type="RefSeq" id="XP_062750931.1">
    <property type="nucleotide sequence ID" value="XM_062894125.1"/>
</dbReference>
<evidence type="ECO:0000313" key="3">
    <source>
        <dbReference type="EMBL" id="KAK4062035.1"/>
    </source>
</evidence>
<feature type="transmembrane region" description="Helical" evidence="2">
    <location>
        <begin position="80"/>
        <end position="99"/>
    </location>
</feature>
<feature type="region of interest" description="Disordered" evidence="1">
    <location>
        <begin position="211"/>
        <end position="240"/>
    </location>
</feature>
<feature type="compositionally biased region" description="Polar residues" evidence="1">
    <location>
        <begin position="218"/>
        <end position="240"/>
    </location>
</feature>
<feature type="transmembrane region" description="Helical" evidence="2">
    <location>
        <begin position="12"/>
        <end position="34"/>
    </location>
</feature>
<keyword evidence="2" id="KW-1133">Transmembrane helix</keyword>
<proteinExistence type="predicted"/>
<dbReference type="GeneID" id="87914030"/>
<feature type="transmembrane region" description="Helical" evidence="2">
    <location>
        <begin position="54"/>
        <end position="73"/>
    </location>
</feature>
<dbReference type="Proteomes" id="UP001273209">
    <property type="component" value="Unassembled WGS sequence"/>
</dbReference>
<comment type="caution">
    <text evidence="3">The sequence shown here is derived from an EMBL/GenBank/DDBJ whole genome shotgun (WGS) entry which is preliminary data.</text>
</comment>
<keyword evidence="4" id="KW-1185">Reference proteome</keyword>
<evidence type="ECO:0000256" key="1">
    <source>
        <dbReference type="SAM" id="MobiDB-lite"/>
    </source>
</evidence>
<keyword evidence="2" id="KW-0472">Membrane</keyword>
<reference evidence="3" key="1">
    <citation type="submission" date="2023-11" db="EMBL/GenBank/DDBJ databases">
        <title>The genome sequences of three competitors of mushroom-forming fungi.</title>
        <authorList>
            <person name="Beijen E."/>
            <person name="Ohm R.A."/>
        </authorList>
    </citation>
    <scope>NUCLEOTIDE SEQUENCE</scope>
    <source>
        <strain evidence="3">CBS 100526</strain>
    </source>
</reference>
<dbReference type="AlphaFoldDB" id="A0AAE1J0U6"/>
<feature type="transmembrane region" description="Helical" evidence="2">
    <location>
        <begin position="143"/>
        <end position="168"/>
    </location>
</feature>
<evidence type="ECO:0000256" key="2">
    <source>
        <dbReference type="SAM" id="Phobius"/>
    </source>
</evidence>
<name>A0AAE1J0U6_9HYPO</name>
<evidence type="ECO:0000313" key="4">
    <source>
        <dbReference type="Proteomes" id="UP001273209"/>
    </source>
</evidence>
<evidence type="ECO:0008006" key="5">
    <source>
        <dbReference type="Google" id="ProtNLM"/>
    </source>
</evidence>
<gene>
    <name evidence="3" type="ORF">Triagg1_10092</name>
</gene>
<organism evidence="3 4">
    <name type="scientific">Trichoderma aggressivum f. europaeum</name>
    <dbReference type="NCBI Taxonomy" id="173218"/>
    <lineage>
        <taxon>Eukaryota</taxon>
        <taxon>Fungi</taxon>
        <taxon>Dikarya</taxon>
        <taxon>Ascomycota</taxon>
        <taxon>Pezizomycotina</taxon>
        <taxon>Sordariomycetes</taxon>
        <taxon>Hypocreomycetidae</taxon>
        <taxon>Hypocreales</taxon>
        <taxon>Hypocreaceae</taxon>
        <taxon>Trichoderma</taxon>
    </lineage>
</organism>